<dbReference type="Gene3D" id="3.40.1090.10">
    <property type="entry name" value="Cytosolic phospholipase A2 catalytic domain"/>
    <property type="match status" value="1"/>
</dbReference>
<evidence type="ECO:0000256" key="1">
    <source>
        <dbReference type="SAM" id="SignalP"/>
    </source>
</evidence>
<dbReference type="EMBL" id="JBHUIR010000004">
    <property type="protein sequence ID" value="MFD2258279.1"/>
    <property type="molecule type" value="Genomic_DNA"/>
</dbReference>
<name>A0ABW5DCH6_9HYPH</name>
<dbReference type="InterPro" id="IPR016035">
    <property type="entry name" value="Acyl_Trfase/lysoPLipase"/>
</dbReference>
<sequence>MKSKRRALWLLLCVALCGLLVAAQDRVRDVGPINTFVSEPRKGTFDYIPDVGDDGSTVVALAFSGGGMRAAAFAYGVLLGLDELVIDMDPYRRTMADNVRVVAGVSAGR</sequence>
<keyword evidence="3" id="KW-1185">Reference proteome</keyword>
<comment type="caution">
    <text evidence="2">The sequence shown here is derived from an EMBL/GenBank/DDBJ whole genome shotgun (WGS) entry which is preliminary data.</text>
</comment>
<accession>A0ABW5DCH6</accession>
<reference evidence="3" key="1">
    <citation type="journal article" date="2019" name="Int. J. Syst. Evol. Microbiol.">
        <title>The Global Catalogue of Microorganisms (GCM) 10K type strain sequencing project: providing services to taxonomists for standard genome sequencing and annotation.</title>
        <authorList>
            <consortium name="The Broad Institute Genomics Platform"/>
            <consortium name="The Broad Institute Genome Sequencing Center for Infectious Disease"/>
            <person name="Wu L."/>
            <person name="Ma J."/>
        </authorList>
    </citation>
    <scope>NUCLEOTIDE SEQUENCE [LARGE SCALE GENOMIC DNA]</scope>
    <source>
        <strain evidence="3">KCTC 23707</strain>
    </source>
</reference>
<evidence type="ECO:0000313" key="3">
    <source>
        <dbReference type="Proteomes" id="UP001597373"/>
    </source>
</evidence>
<evidence type="ECO:0000313" key="2">
    <source>
        <dbReference type="EMBL" id="MFD2258279.1"/>
    </source>
</evidence>
<keyword evidence="1" id="KW-0732">Signal</keyword>
<dbReference type="Proteomes" id="UP001597373">
    <property type="component" value="Unassembled WGS sequence"/>
</dbReference>
<dbReference type="RefSeq" id="WP_345098384.1">
    <property type="nucleotide sequence ID" value="NZ_BAABGS010000015.1"/>
</dbReference>
<feature type="signal peptide" evidence="1">
    <location>
        <begin position="1"/>
        <end position="22"/>
    </location>
</feature>
<proteinExistence type="predicted"/>
<organism evidence="2 3">
    <name type="scientific">Chelativorans composti</name>
    <dbReference type="NCBI Taxonomy" id="768533"/>
    <lineage>
        <taxon>Bacteria</taxon>
        <taxon>Pseudomonadati</taxon>
        <taxon>Pseudomonadota</taxon>
        <taxon>Alphaproteobacteria</taxon>
        <taxon>Hyphomicrobiales</taxon>
        <taxon>Phyllobacteriaceae</taxon>
        <taxon>Chelativorans</taxon>
    </lineage>
</organism>
<dbReference type="SUPFAM" id="SSF52151">
    <property type="entry name" value="FabD/lysophospholipase-like"/>
    <property type="match status" value="1"/>
</dbReference>
<protein>
    <submittedName>
        <fullName evidence="2">Uncharacterized protein</fullName>
    </submittedName>
</protein>
<feature type="chain" id="PRO_5047305768" evidence="1">
    <location>
        <begin position="23"/>
        <end position="109"/>
    </location>
</feature>
<gene>
    <name evidence="2" type="ORF">ACFSMZ_00665</name>
</gene>